<proteinExistence type="predicted"/>
<protein>
    <submittedName>
        <fullName evidence="1">Uncharacterized protein</fullName>
    </submittedName>
</protein>
<gene>
    <name evidence="1" type="ORF">UFOVP252_14</name>
</gene>
<dbReference type="EMBL" id="LR796273">
    <property type="protein sequence ID" value="CAB4132863.1"/>
    <property type="molecule type" value="Genomic_DNA"/>
</dbReference>
<organism evidence="1">
    <name type="scientific">uncultured Caudovirales phage</name>
    <dbReference type="NCBI Taxonomy" id="2100421"/>
    <lineage>
        <taxon>Viruses</taxon>
        <taxon>Duplodnaviria</taxon>
        <taxon>Heunggongvirae</taxon>
        <taxon>Uroviricota</taxon>
        <taxon>Caudoviricetes</taxon>
        <taxon>Peduoviridae</taxon>
        <taxon>Maltschvirus</taxon>
        <taxon>Maltschvirus maltsch</taxon>
    </lineage>
</organism>
<sequence length="76" mass="9065">MEPVSQDNFQEWKHHPVTKRLMKMLSTDRETMKEGLVNNAFDDEQEVKGRCRAIAIILNLEYEDLFEPIQKRETNE</sequence>
<evidence type="ECO:0000313" key="1">
    <source>
        <dbReference type="EMBL" id="CAB4132863.1"/>
    </source>
</evidence>
<accession>A0A6J5LHT2</accession>
<reference evidence="1" key="1">
    <citation type="submission" date="2020-04" db="EMBL/GenBank/DDBJ databases">
        <authorList>
            <person name="Chiriac C."/>
            <person name="Salcher M."/>
            <person name="Ghai R."/>
            <person name="Kavagutti S V."/>
        </authorList>
    </citation>
    <scope>NUCLEOTIDE SEQUENCE</scope>
</reference>
<name>A0A6J5LHT2_9CAUD</name>